<evidence type="ECO:0000313" key="1">
    <source>
        <dbReference type="EMBL" id="JAD80606.1"/>
    </source>
</evidence>
<organism evidence="1">
    <name type="scientific">Arundo donax</name>
    <name type="common">Giant reed</name>
    <name type="synonym">Donax arundinaceus</name>
    <dbReference type="NCBI Taxonomy" id="35708"/>
    <lineage>
        <taxon>Eukaryota</taxon>
        <taxon>Viridiplantae</taxon>
        <taxon>Streptophyta</taxon>
        <taxon>Embryophyta</taxon>
        <taxon>Tracheophyta</taxon>
        <taxon>Spermatophyta</taxon>
        <taxon>Magnoliopsida</taxon>
        <taxon>Liliopsida</taxon>
        <taxon>Poales</taxon>
        <taxon>Poaceae</taxon>
        <taxon>PACMAD clade</taxon>
        <taxon>Arundinoideae</taxon>
        <taxon>Arundineae</taxon>
        <taxon>Arundo</taxon>
    </lineage>
</organism>
<reference evidence="1" key="1">
    <citation type="submission" date="2014-09" db="EMBL/GenBank/DDBJ databases">
        <authorList>
            <person name="Magalhaes I.L.F."/>
            <person name="Oliveira U."/>
            <person name="Santos F.R."/>
            <person name="Vidigal T.H.D.A."/>
            <person name="Brescovit A.D."/>
            <person name="Santos A.J."/>
        </authorList>
    </citation>
    <scope>NUCLEOTIDE SEQUENCE</scope>
    <source>
        <tissue evidence="1">Shoot tissue taken approximately 20 cm above the soil surface</tissue>
    </source>
</reference>
<reference evidence="1" key="2">
    <citation type="journal article" date="2015" name="Data Brief">
        <title>Shoot transcriptome of the giant reed, Arundo donax.</title>
        <authorList>
            <person name="Barrero R.A."/>
            <person name="Guerrero F.D."/>
            <person name="Moolhuijzen P."/>
            <person name="Goolsby J.A."/>
            <person name="Tidwell J."/>
            <person name="Bellgard S.E."/>
            <person name="Bellgard M.I."/>
        </authorList>
    </citation>
    <scope>NUCLEOTIDE SEQUENCE</scope>
    <source>
        <tissue evidence="1">Shoot tissue taken approximately 20 cm above the soil surface</tissue>
    </source>
</reference>
<proteinExistence type="predicted"/>
<protein>
    <submittedName>
        <fullName evidence="1">Uncharacterized protein</fullName>
    </submittedName>
</protein>
<dbReference type="EMBL" id="GBRH01217289">
    <property type="protein sequence ID" value="JAD80606.1"/>
    <property type="molecule type" value="Transcribed_RNA"/>
</dbReference>
<dbReference type="AlphaFoldDB" id="A0A0A9CYI1"/>
<sequence length="24" mass="2772">MTDRIWLAGIRFYGAKCKNGRVIC</sequence>
<name>A0A0A9CYI1_ARUDO</name>
<accession>A0A0A9CYI1</accession>